<reference evidence="8 9" key="1">
    <citation type="submission" date="2017-10" db="EMBL/GenBank/DDBJ databases">
        <title>Reclassification of Eubacterium combesii and discrepancies in the nomenclature of botulinum neurotoxin producing clostridia. Request for an Opinion.</title>
        <authorList>
            <person name="Dobritsa A.P."/>
            <person name="Kutumbaka K.K."/>
            <person name="Samadpour M."/>
        </authorList>
    </citation>
    <scope>NUCLEOTIDE SEQUENCE [LARGE SCALE GENOMIC DNA]</scope>
    <source>
        <strain evidence="8 9">DSM 20696</strain>
    </source>
</reference>
<dbReference type="SFLD" id="SFLDS00029">
    <property type="entry name" value="Radical_SAM"/>
    <property type="match status" value="1"/>
</dbReference>
<dbReference type="PANTHER" id="PTHR11228:SF34">
    <property type="entry name" value="TUNGSTEN-CONTAINING ALDEHYDE FERREDOXIN OXIDOREDUCTASE COFACTOR MODIFYING PROTEIN"/>
    <property type="match status" value="1"/>
</dbReference>
<dbReference type="EMBL" id="PEIK01000009">
    <property type="protein sequence ID" value="PIH03761.1"/>
    <property type="molecule type" value="Genomic_DNA"/>
</dbReference>
<dbReference type="InterPro" id="IPR058240">
    <property type="entry name" value="rSAM_sf"/>
</dbReference>
<dbReference type="PANTHER" id="PTHR11228">
    <property type="entry name" value="RADICAL SAM DOMAIN PROTEIN"/>
    <property type="match status" value="1"/>
</dbReference>
<dbReference type="GO" id="GO:0051536">
    <property type="term" value="F:iron-sulfur cluster binding"/>
    <property type="evidence" value="ECO:0007669"/>
    <property type="project" value="UniProtKB-KW"/>
</dbReference>
<dbReference type="RefSeq" id="WP_012343931.1">
    <property type="nucleotide sequence ID" value="NZ_PEIK01000009.1"/>
</dbReference>
<proteinExistence type="predicted"/>
<sequence length="336" mass="39414">MSNKINVPVNPTYHEVINDFAKEWEANKNEPYKEYRRKWANNPKNFIEEKAPLHLDIEPTNACNLKCPMCPRTIIVNDKSKNDKFNIGMMDMDTYKKIIDEAVQIGVYSIKLNWLGEPLVHPQIVDMVKYAKDKGIIDVMFNTNAALLTKDISKQLIEAGIDKIFFSFDSPIKEKYEQIRVGANFEDTLNNIKYLISIRDSFEKKSPLTRVSMVLMKDNEEEYQQFVELFKDIVDVVAYVEYRNPVVEERELVVTEFACSQLWQRMFIAWDGDVIPCCADTEKELLMGNVHKNSINQIWNSEVYKKLREDHKNGKWYKHSRCRKCDLPYKKKDGTI</sequence>
<dbReference type="PROSITE" id="PS51918">
    <property type="entry name" value="RADICAL_SAM"/>
    <property type="match status" value="1"/>
</dbReference>
<evidence type="ECO:0000256" key="4">
    <source>
        <dbReference type="ARBA" id="ARBA00022723"/>
    </source>
</evidence>
<dbReference type="AlphaFoldDB" id="A0A2G7HF62"/>
<comment type="cofactor">
    <cofactor evidence="1">
        <name>[4Fe-4S] cluster</name>
        <dbReference type="ChEBI" id="CHEBI:49883"/>
    </cofactor>
</comment>
<dbReference type="SFLD" id="SFLDG01067">
    <property type="entry name" value="SPASM/twitch_domain_containing"/>
    <property type="match status" value="1"/>
</dbReference>
<dbReference type="NCBIfam" id="TIGR04085">
    <property type="entry name" value="rSAM_more_4Fe4S"/>
    <property type="match status" value="1"/>
</dbReference>
<dbReference type="Pfam" id="PF04055">
    <property type="entry name" value="Radical_SAM"/>
    <property type="match status" value="1"/>
</dbReference>
<evidence type="ECO:0000256" key="6">
    <source>
        <dbReference type="ARBA" id="ARBA00023014"/>
    </source>
</evidence>
<dbReference type="InterPro" id="IPR013785">
    <property type="entry name" value="Aldolase_TIM"/>
</dbReference>
<dbReference type="Proteomes" id="UP000231322">
    <property type="component" value="Unassembled WGS sequence"/>
</dbReference>
<name>A0A2G7HF62_9CLOT</name>
<dbReference type="GO" id="GO:0046872">
    <property type="term" value="F:metal ion binding"/>
    <property type="evidence" value="ECO:0007669"/>
    <property type="project" value="UniProtKB-KW"/>
</dbReference>
<evidence type="ECO:0000256" key="3">
    <source>
        <dbReference type="ARBA" id="ARBA00022691"/>
    </source>
</evidence>
<evidence type="ECO:0000256" key="2">
    <source>
        <dbReference type="ARBA" id="ARBA00022485"/>
    </source>
</evidence>
<keyword evidence="6" id="KW-0411">Iron-sulfur</keyword>
<organism evidence="8 9">
    <name type="scientific">Clostridium combesii</name>
    <dbReference type="NCBI Taxonomy" id="39481"/>
    <lineage>
        <taxon>Bacteria</taxon>
        <taxon>Bacillati</taxon>
        <taxon>Bacillota</taxon>
        <taxon>Clostridia</taxon>
        <taxon>Eubacteriales</taxon>
        <taxon>Clostridiaceae</taxon>
        <taxon>Clostridium</taxon>
    </lineage>
</organism>
<gene>
    <name evidence="8" type="ORF">CS538_12260</name>
</gene>
<dbReference type="Pfam" id="PF13186">
    <property type="entry name" value="SPASM"/>
    <property type="match status" value="1"/>
</dbReference>
<evidence type="ECO:0000259" key="7">
    <source>
        <dbReference type="PROSITE" id="PS51918"/>
    </source>
</evidence>
<dbReference type="InterPro" id="IPR023885">
    <property type="entry name" value="4Fe4S-binding_SPASM_dom"/>
</dbReference>
<dbReference type="CDD" id="cd21109">
    <property type="entry name" value="SPASM"/>
    <property type="match status" value="1"/>
</dbReference>
<comment type="caution">
    <text evidence="8">The sequence shown here is derived from an EMBL/GenBank/DDBJ whole genome shotgun (WGS) entry which is preliminary data.</text>
</comment>
<accession>A0A2G7HF62</accession>
<keyword evidence="9" id="KW-1185">Reference proteome</keyword>
<evidence type="ECO:0000313" key="8">
    <source>
        <dbReference type="EMBL" id="PIH03761.1"/>
    </source>
</evidence>
<dbReference type="SFLD" id="SFLDG01387">
    <property type="entry name" value="BtrN-like_SPASM_domain_contain"/>
    <property type="match status" value="1"/>
</dbReference>
<dbReference type="InterPro" id="IPR034391">
    <property type="entry name" value="AdoMet-like_SPASM_containing"/>
</dbReference>
<keyword evidence="2" id="KW-0004">4Fe-4S</keyword>
<protein>
    <submittedName>
        <fullName evidence="8">Radical SAM/SPASM domain-containing protein</fullName>
    </submittedName>
</protein>
<evidence type="ECO:0000256" key="5">
    <source>
        <dbReference type="ARBA" id="ARBA00023004"/>
    </source>
</evidence>
<dbReference type="CDD" id="cd01335">
    <property type="entry name" value="Radical_SAM"/>
    <property type="match status" value="1"/>
</dbReference>
<dbReference type="SUPFAM" id="SSF102114">
    <property type="entry name" value="Radical SAM enzymes"/>
    <property type="match status" value="1"/>
</dbReference>
<keyword evidence="3" id="KW-0949">S-adenosyl-L-methionine</keyword>
<dbReference type="GO" id="GO:0003824">
    <property type="term" value="F:catalytic activity"/>
    <property type="evidence" value="ECO:0007669"/>
    <property type="project" value="InterPro"/>
</dbReference>
<keyword evidence="5" id="KW-0408">Iron</keyword>
<dbReference type="InterPro" id="IPR050377">
    <property type="entry name" value="Radical_SAM_PqqE_MftC-like"/>
</dbReference>
<evidence type="ECO:0000313" key="9">
    <source>
        <dbReference type="Proteomes" id="UP000231322"/>
    </source>
</evidence>
<evidence type="ECO:0000256" key="1">
    <source>
        <dbReference type="ARBA" id="ARBA00001966"/>
    </source>
</evidence>
<keyword evidence="4" id="KW-0479">Metal-binding</keyword>
<feature type="domain" description="Radical SAM core" evidence="7">
    <location>
        <begin position="49"/>
        <end position="273"/>
    </location>
</feature>
<dbReference type="InterPro" id="IPR007197">
    <property type="entry name" value="rSAM"/>
</dbReference>
<dbReference type="Gene3D" id="3.20.20.70">
    <property type="entry name" value="Aldolase class I"/>
    <property type="match status" value="1"/>
</dbReference>